<protein>
    <recommendedName>
        <fullName evidence="5">Septin-type G domain-containing protein</fullName>
    </recommendedName>
</protein>
<dbReference type="EMBL" id="GL996501">
    <property type="protein sequence ID" value="EGW33270.1"/>
    <property type="molecule type" value="Genomic_DNA"/>
</dbReference>
<dbReference type="Gene3D" id="3.40.50.300">
    <property type="entry name" value="P-loop containing nucleotide triphosphate hydrolases"/>
    <property type="match status" value="1"/>
</dbReference>
<dbReference type="CDD" id="cd01850">
    <property type="entry name" value="CDC_Septin"/>
    <property type="match status" value="1"/>
</dbReference>
<dbReference type="InterPro" id="IPR030379">
    <property type="entry name" value="G_SEPTIN_dom"/>
</dbReference>
<dbReference type="RefSeq" id="XP_007374785.1">
    <property type="nucleotide sequence ID" value="XM_007374723.1"/>
</dbReference>
<dbReference type="KEGG" id="spaa:SPAPADRAFT_71136"/>
<dbReference type="GO" id="GO:0005938">
    <property type="term" value="C:cell cortex"/>
    <property type="evidence" value="ECO:0007669"/>
    <property type="project" value="UniProtKB-ARBA"/>
</dbReference>
<keyword evidence="3 4" id="KW-0342">GTP-binding</keyword>
<evidence type="ECO:0000256" key="4">
    <source>
        <dbReference type="RuleBase" id="RU004560"/>
    </source>
</evidence>
<evidence type="ECO:0000256" key="1">
    <source>
        <dbReference type="ARBA" id="ARBA00004266"/>
    </source>
</evidence>
<dbReference type="OMA" id="IVEGANC"/>
<keyword evidence="2 4" id="KW-0547">Nucleotide-binding</keyword>
<dbReference type="PANTHER" id="PTHR18884">
    <property type="entry name" value="SEPTIN"/>
    <property type="match status" value="1"/>
</dbReference>
<dbReference type="SUPFAM" id="SSF52540">
    <property type="entry name" value="P-loop containing nucleoside triphosphate hydrolases"/>
    <property type="match status" value="1"/>
</dbReference>
<dbReference type="STRING" id="619300.G3ALM7"/>
<dbReference type="InParanoid" id="G3ALM7"/>
<dbReference type="InterPro" id="IPR027417">
    <property type="entry name" value="P-loop_NTPase"/>
</dbReference>
<dbReference type="GO" id="GO:0005525">
    <property type="term" value="F:GTP binding"/>
    <property type="evidence" value="ECO:0007669"/>
    <property type="project" value="UniProtKB-KW"/>
</dbReference>
<dbReference type="OrthoDB" id="416553at2759"/>
<name>G3ALM7_SPAPN</name>
<organism evidence="7">
    <name type="scientific">Spathaspora passalidarum (strain NRRL Y-27907 / 11-Y1)</name>
    <dbReference type="NCBI Taxonomy" id="619300"/>
    <lineage>
        <taxon>Eukaryota</taxon>
        <taxon>Fungi</taxon>
        <taxon>Dikarya</taxon>
        <taxon>Ascomycota</taxon>
        <taxon>Saccharomycotina</taxon>
        <taxon>Pichiomycetes</taxon>
        <taxon>Debaryomycetaceae</taxon>
        <taxon>Spathaspora</taxon>
    </lineage>
</organism>
<gene>
    <name evidence="6" type="ORF">SPAPADRAFT_71136</name>
</gene>
<proteinExistence type="inferred from homology"/>
<dbReference type="Proteomes" id="UP000000709">
    <property type="component" value="Unassembled WGS sequence"/>
</dbReference>
<evidence type="ECO:0000313" key="7">
    <source>
        <dbReference type="Proteomes" id="UP000000709"/>
    </source>
</evidence>
<evidence type="ECO:0000256" key="2">
    <source>
        <dbReference type="ARBA" id="ARBA00022741"/>
    </source>
</evidence>
<dbReference type="GO" id="GO:0005935">
    <property type="term" value="C:cellular bud neck"/>
    <property type="evidence" value="ECO:0007669"/>
    <property type="project" value="UniProtKB-SubCell"/>
</dbReference>
<dbReference type="InterPro" id="IPR016491">
    <property type="entry name" value="Septin"/>
</dbReference>
<evidence type="ECO:0000256" key="3">
    <source>
        <dbReference type="ARBA" id="ARBA00023134"/>
    </source>
</evidence>
<dbReference type="HOGENOM" id="CLU_017718_8_0_1"/>
<dbReference type="PROSITE" id="PS51719">
    <property type="entry name" value="G_SEPTIN"/>
    <property type="match status" value="1"/>
</dbReference>
<comment type="similarity">
    <text evidence="4">Belongs to the TRAFAC class TrmE-Era-EngA-EngB-Septin-like GTPase superfamily. Septin GTPase family.</text>
</comment>
<dbReference type="GO" id="GO:0032156">
    <property type="term" value="C:septin cytoskeleton"/>
    <property type="evidence" value="ECO:0007669"/>
    <property type="project" value="UniProtKB-ARBA"/>
</dbReference>
<reference evidence="6 7" key="1">
    <citation type="journal article" date="2011" name="Proc. Natl. Acad. Sci. U.S.A.">
        <title>Comparative genomics of xylose-fermenting fungi for enhanced biofuel production.</title>
        <authorList>
            <person name="Wohlbach D.J."/>
            <person name="Kuo A."/>
            <person name="Sato T.K."/>
            <person name="Potts K.M."/>
            <person name="Salamov A.A."/>
            <person name="LaButti K.M."/>
            <person name="Sun H."/>
            <person name="Clum A."/>
            <person name="Pangilinan J.L."/>
            <person name="Lindquist E.A."/>
            <person name="Lucas S."/>
            <person name="Lapidus A."/>
            <person name="Jin M."/>
            <person name="Gunawan C."/>
            <person name="Balan V."/>
            <person name="Dale B.E."/>
            <person name="Jeffries T.W."/>
            <person name="Zinkel R."/>
            <person name="Barry K.W."/>
            <person name="Grigoriev I.V."/>
            <person name="Gasch A.P."/>
        </authorList>
    </citation>
    <scope>NUCLEOTIDE SEQUENCE [LARGE SCALE GENOMIC DNA]</scope>
    <source>
        <strain evidence="7">NRRL Y-27907 / 11-Y1</strain>
    </source>
</reference>
<dbReference type="AlphaFoldDB" id="G3ALM7"/>
<evidence type="ECO:0000259" key="5">
    <source>
        <dbReference type="PROSITE" id="PS51719"/>
    </source>
</evidence>
<dbReference type="GeneID" id="18875360"/>
<dbReference type="PIRSF" id="PIRSF006698">
    <property type="entry name" value="Septin"/>
    <property type="match status" value="1"/>
</dbReference>
<sequence>MGVSTDAKVSDIEDIKLKLPEIQKPNTQKPDLSKRAAGLKCLSQQRETLACRKGAVFSIMLAGSRGTGKTTFFNTLFGTELLSLEEERSVTRVDGISVDRFELQESKFKLNLQVIETKDYGNSLDNSNAWKTICKFIDDQFLKYLQQSQQPCRKDLVDSRVHCCLYFLNPSKCSLCDLDIETMKNLSTRVNLIPVISKSDILTPDELVKFKAVVKQALHDNEIQICQYFTDLDLIHAINFSVPFSIVGSIDRYKNDHGEFVKGRNYHWGLVEIENSKHCDFLLLKNILITENMLDFVLSTDTFYEKFRSSYLANKIESVLSPNENRDVTKLEGFQQLKAYYNVKALEKRKSSQEESQQQRIDFDEMFEKKAQELRQLMDKLYTEEDEVIKMKKQKLVKKQEEFRADLHKTNLKKKELLALIEAAESKSNISESSVLVNSDIASSQSSVNIVEGANCENA</sequence>
<keyword evidence="7" id="KW-1185">Reference proteome</keyword>
<feature type="domain" description="Septin-type G" evidence="5">
    <location>
        <begin position="53"/>
        <end position="314"/>
    </location>
</feature>
<evidence type="ECO:0000313" key="6">
    <source>
        <dbReference type="EMBL" id="EGW33270.1"/>
    </source>
</evidence>
<dbReference type="eggNOG" id="KOG2655">
    <property type="taxonomic scope" value="Eukaryota"/>
</dbReference>
<dbReference type="Pfam" id="PF00735">
    <property type="entry name" value="Septin"/>
    <property type="match status" value="1"/>
</dbReference>
<accession>G3ALM7</accession>
<comment type="subcellular location">
    <subcellularLocation>
        <location evidence="1">Bud neck</location>
    </subcellularLocation>
</comment>